<reference evidence="3 4" key="1">
    <citation type="submission" date="2020-05" db="EMBL/GenBank/DDBJ databases">
        <title>Identification and distribution of gene clusters putatively required for synthesis of sphingolipid metabolism inhibitors in phylogenetically diverse species of the filamentous fungus Fusarium.</title>
        <authorList>
            <person name="Kim H.-S."/>
            <person name="Busman M."/>
            <person name="Brown D.W."/>
            <person name="Divon H."/>
            <person name="Uhlig S."/>
            <person name="Proctor R.H."/>
        </authorList>
    </citation>
    <scope>NUCLEOTIDE SEQUENCE [LARGE SCALE GENOMIC DNA]</scope>
    <source>
        <strain evidence="3 4">NRRL 66235</strain>
    </source>
</reference>
<gene>
    <name evidence="3" type="ORF">FMUND_11444</name>
</gene>
<feature type="signal peptide" evidence="2">
    <location>
        <begin position="1"/>
        <end position="19"/>
    </location>
</feature>
<keyword evidence="2" id="KW-0732">Signal</keyword>
<feature type="chain" id="PRO_5033986600" description="Secreted protein" evidence="2">
    <location>
        <begin position="20"/>
        <end position="128"/>
    </location>
</feature>
<accession>A0A8H6D7B6</accession>
<feature type="compositionally biased region" description="Pro residues" evidence="1">
    <location>
        <begin position="47"/>
        <end position="61"/>
    </location>
</feature>
<protein>
    <recommendedName>
        <fullName evidence="5">Secreted protein</fullName>
    </recommendedName>
</protein>
<dbReference type="AlphaFoldDB" id="A0A8H6D7B6"/>
<dbReference type="Proteomes" id="UP000544331">
    <property type="component" value="Unassembled WGS sequence"/>
</dbReference>
<evidence type="ECO:0000313" key="3">
    <source>
        <dbReference type="EMBL" id="KAF5706708.1"/>
    </source>
</evidence>
<feature type="region of interest" description="Disordered" evidence="1">
    <location>
        <begin position="47"/>
        <end position="67"/>
    </location>
</feature>
<evidence type="ECO:0000256" key="1">
    <source>
        <dbReference type="SAM" id="MobiDB-lite"/>
    </source>
</evidence>
<evidence type="ECO:0000256" key="2">
    <source>
        <dbReference type="SAM" id="SignalP"/>
    </source>
</evidence>
<evidence type="ECO:0000313" key="4">
    <source>
        <dbReference type="Proteomes" id="UP000544331"/>
    </source>
</evidence>
<comment type="caution">
    <text evidence="3">The sequence shown here is derived from an EMBL/GenBank/DDBJ whole genome shotgun (WGS) entry which is preliminary data.</text>
</comment>
<proteinExistence type="predicted"/>
<sequence length="128" mass="14518">MHLLRLFIAALAPATLINGLPIGDNREQNDVSTLNGTFVSHVPIPYPFAPQPPYPPAPTPQPDTAHHGRHHVDELMEIALELEGLEELEELEERKTDSAPLPKSDEYYHKITYQQGQRQRQHHKGHPE</sequence>
<dbReference type="OrthoDB" id="4811040at2759"/>
<evidence type="ECO:0008006" key="5">
    <source>
        <dbReference type="Google" id="ProtNLM"/>
    </source>
</evidence>
<name>A0A8H6D7B6_9HYPO</name>
<organism evidence="3 4">
    <name type="scientific">Fusarium mundagurra</name>
    <dbReference type="NCBI Taxonomy" id="1567541"/>
    <lineage>
        <taxon>Eukaryota</taxon>
        <taxon>Fungi</taxon>
        <taxon>Dikarya</taxon>
        <taxon>Ascomycota</taxon>
        <taxon>Pezizomycotina</taxon>
        <taxon>Sordariomycetes</taxon>
        <taxon>Hypocreomycetidae</taxon>
        <taxon>Hypocreales</taxon>
        <taxon>Nectriaceae</taxon>
        <taxon>Fusarium</taxon>
        <taxon>Fusarium fujikuroi species complex</taxon>
    </lineage>
</organism>
<keyword evidence="4" id="KW-1185">Reference proteome</keyword>
<feature type="compositionally biased region" description="Basic and acidic residues" evidence="1">
    <location>
        <begin position="92"/>
        <end position="109"/>
    </location>
</feature>
<dbReference type="EMBL" id="JAAOAN010000445">
    <property type="protein sequence ID" value="KAF5706708.1"/>
    <property type="molecule type" value="Genomic_DNA"/>
</dbReference>
<feature type="compositionally biased region" description="Basic residues" evidence="1">
    <location>
        <begin position="119"/>
        <end position="128"/>
    </location>
</feature>
<feature type="region of interest" description="Disordered" evidence="1">
    <location>
        <begin position="90"/>
        <end position="128"/>
    </location>
</feature>